<organism evidence="1 2">
    <name type="scientific">Sunxiuqinia elliptica</name>
    <dbReference type="NCBI Taxonomy" id="655355"/>
    <lineage>
        <taxon>Bacteria</taxon>
        <taxon>Pseudomonadati</taxon>
        <taxon>Bacteroidota</taxon>
        <taxon>Bacteroidia</taxon>
        <taxon>Marinilabiliales</taxon>
        <taxon>Prolixibacteraceae</taxon>
        <taxon>Sunxiuqinia</taxon>
    </lineage>
</organism>
<accession>A0A1I2GY64</accession>
<name>A0A1I2GY64_9BACT</name>
<dbReference type="EMBL" id="FONW01000003">
    <property type="protein sequence ID" value="SFF22884.1"/>
    <property type="molecule type" value="Genomic_DNA"/>
</dbReference>
<dbReference type="Proteomes" id="UP000198964">
    <property type="component" value="Unassembled WGS sequence"/>
</dbReference>
<evidence type="ECO:0000313" key="1">
    <source>
        <dbReference type="EMBL" id="SFF22884.1"/>
    </source>
</evidence>
<gene>
    <name evidence="1" type="ORF">SAMN05216283_103199</name>
</gene>
<proteinExistence type="predicted"/>
<dbReference type="AlphaFoldDB" id="A0A1I2GY64"/>
<protein>
    <submittedName>
        <fullName evidence="1">Uncharacterized protein</fullName>
    </submittedName>
</protein>
<keyword evidence="2" id="KW-1185">Reference proteome</keyword>
<reference evidence="1 2" key="1">
    <citation type="submission" date="2016-10" db="EMBL/GenBank/DDBJ databases">
        <authorList>
            <person name="de Groot N.N."/>
        </authorList>
    </citation>
    <scope>NUCLEOTIDE SEQUENCE [LARGE SCALE GENOMIC DNA]</scope>
    <source>
        <strain evidence="1 2">CGMCC 1.9156</strain>
    </source>
</reference>
<sequence>MLNRISKRNNCSIYKIEEEGKTSVNRLVISSEETRAICNDTTVMGVNYTRKLRTACSNVMKSLQEEQVINLEERKTIVFNILRGGLNFGLREAIADVFDWNLHGSSFISAQRARINPDSEEWHIIESDYQKVYMPHSAQIVIGDVVATGTSLEFGLEALVKQAEMNNTKIESILFFTFGGKRTEEILENLDALCREKFEGYQSTTLCYIEGRFTVPTVSSPLTIKLTGTDLVKREAVMAPEFIKSQYENPTFPMERCVIYDAGSRAFWLPEYLEDVIEYWEQIYTMARRGRTFEQQVGERAPMLDCSQFGKVDLEELASKHLAKIKSIANS</sequence>
<dbReference type="RefSeq" id="WP_093919621.1">
    <property type="nucleotide sequence ID" value="NZ_FONW01000003.1"/>
</dbReference>
<evidence type="ECO:0000313" key="2">
    <source>
        <dbReference type="Proteomes" id="UP000198964"/>
    </source>
</evidence>